<dbReference type="EMBL" id="SDPT01000002">
    <property type="protein sequence ID" value="RXZ31609.1"/>
    <property type="molecule type" value="Genomic_DNA"/>
</dbReference>
<dbReference type="Proteomes" id="UP000292347">
    <property type="component" value="Unassembled WGS sequence"/>
</dbReference>
<evidence type="ECO:0000313" key="1">
    <source>
        <dbReference type="EMBL" id="RXZ31609.1"/>
    </source>
</evidence>
<gene>
    <name evidence="1" type="ORF">EO081_10255</name>
</gene>
<protein>
    <submittedName>
        <fullName evidence="1">Uncharacterized protein</fullName>
    </submittedName>
</protein>
<name>A0A4Q2ITU3_9SPHN</name>
<keyword evidence="2" id="KW-1185">Reference proteome</keyword>
<dbReference type="RefSeq" id="WP_129341848.1">
    <property type="nucleotide sequence ID" value="NZ_JACIDD010000002.1"/>
</dbReference>
<evidence type="ECO:0000313" key="2">
    <source>
        <dbReference type="Proteomes" id="UP000292347"/>
    </source>
</evidence>
<proteinExistence type="predicted"/>
<dbReference type="OrthoDB" id="7569442at2"/>
<organism evidence="1 2">
    <name type="scientific">Sphingomonas desiccabilis</name>
    <dbReference type="NCBI Taxonomy" id="429134"/>
    <lineage>
        <taxon>Bacteria</taxon>
        <taxon>Pseudomonadati</taxon>
        <taxon>Pseudomonadota</taxon>
        <taxon>Alphaproteobacteria</taxon>
        <taxon>Sphingomonadales</taxon>
        <taxon>Sphingomonadaceae</taxon>
        <taxon>Sphingomonas</taxon>
    </lineage>
</organism>
<dbReference type="AlphaFoldDB" id="A0A4Q2ITU3"/>
<sequence length="218" mass="23268">MIALAFLLGQAPPTLTLLQVRELSPAAAGDAILGDEQHGPIERFEAPTGGMNVPGLIEGQLVERPVPSALGCVRRRWTVKFRAAPGADISTAKVQSGTYSTREISPSSDGICPAGDYVRLSPGVSVEQGWDALAKLKEIRTGVSATRFECSDTTSSGLCDDSKAIRVALRTLTPWAITRDDDDVLIWLGVRGGIVTEVRFNSAQPSRVLVTRKVPAPF</sequence>
<accession>A0A4Q2ITU3</accession>
<comment type="caution">
    <text evidence="1">The sequence shown here is derived from an EMBL/GenBank/DDBJ whole genome shotgun (WGS) entry which is preliminary data.</text>
</comment>
<reference evidence="1 2" key="1">
    <citation type="submission" date="2019-01" db="EMBL/GenBank/DDBJ databases">
        <title>Sphingomonas mucosissima sp. nov. and Sphingomonas desiccabilis sp. nov., from biological soil crusts in the Colorado Plateau, USA.</title>
        <authorList>
            <person name="Zhu D."/>
        </authorList>
    </citation>
    <scope>NUCLEOTIDE SEQUENCE [LARGE SCALE GENOMIC DNA]</scope>
    <source>
        <strain evidence="1 2">CP1D</strain>
    </source>
</reference>